<name>A0A8S1KJ86_9CILI</name>
<dbReference type="Proteomes" id="UP000692954">
    <property type="component" value="Unassembled WGS sequence"/>
</dbReference>
<dbReference type="EMBL" id="CAJJDN010000007">
    <property type="protein sequence ID" value="CAD8053166.1"/>
    <property type="molecule type" value="Genomic_DNA"/>
</dbReference>
<gene>
    <name evidence="1" type="ORF">PSON_ATCC_30995.1.T0070200</name>
</gene>
<evidence type="ECO:0000313" key="1">
    <source>
        <dbReference type="EMBL" id="CAD8053166.1"/>
    </source>
</evidence>
<evidence type="ECO:0000313" key="2">
    <source>
        <dbReference type="Proteomes" id="UP000692954"/>
    </source>
</evidence>
<dbReference type="AlphaFoldDB" id="A0A8S1KJ86"/>
<reference evidence="1" key="1">
    <citation type="submission" date="2021-01" db="EMBL/GenBank/DDBJ databases">
        <authorList>
            <consortium name="Genoscope - CEA"/>
            <person name="William W."/>
        </authorList>
    </citation>
    <scope>NUCLEOTIDE SEQUENCE</scope>
</reference>
<comment type="caution">
    <text evidence="1">The sequence shown here is derived from an EMBL/GenBank/DDBJ whole genome shotgun (WGS) entry which is preliminary data.</text>
</comment>
<accession>A0A8S1KJ86</accession>
<proteinExistence type="predicted"/>
<organism evidence="1 2">
    <name type="scientific">Paramecium sonneborni</name>
    <dbReference type="NCBI Taxonomy" id="65129"/>
    <lineage>
        <taxon>Eukaryota</taxon>
        <taxon>Sar</taxon>
        <taxon>Alveolata</taxon>
        <taxon>Ciliophora</taxon>
        <taxon>Intramacronucleata</taxon>
        <taxon>Oligohymenophorea</taxon>
        <taxon>Peniculida</taxon>
        <taxon>Parameciidae</taxon>
        <taxon>Paramecium</taxon>
    </lineage>
</organism>
<keyword evidence="2" id="KW-1185">Reference proteome</keyword>
<sequence>MFLGFFTNYRLKLINDNCQYYSLYIDIFKNPNNNKQCLDNSQTVLQFDCKEIEGYLKLQINASQLKMQHDNLQQEYCTRQVLIDNFEICLSQDIFHQQYKFNGVLSLTKLTISPNKSNLFNQQEKFELDQNNILIFIFYSNHFYQKKLMDISQYCDNFIINIQNLEQIQELLKIFNKNQQFSYKQTVRKIFFYQNICVAIQLSFLVINTSGIKNYFQQKLVQFINNNYFYFNESQSWLNKFIKFDSIVTEFCIKKQ</sequence>
<protein>
    <submittedName>
        <fullName evidence="1">Uncharacterized protein</fullName>
    </submittedName>
</protein>